<protein>
    <submittedName>
        <fullName evidence="1">Chromosome segregation protein Spc25-domain-containing protein</fullName>
    </submittedName>
</protein>
<dbReference type="EMBL" id="MU274909">
    <property type="protein sequence ID" value="KAI0089926.1"/>
    <property type="molecule type" value="Genomic_DNA"/>
</dbReference>
<dbReference type="Proteomes" id="UP001055072">
    <property type="component" value="Unassembled WGS sequence"/>
</dbReference>
<accession>A0ACB8U6T2</accession>
<gene>
    <name evidence="1" type="ORF">BDY19DRAFT_888398</name>
</gene>
<evidence type="ECO:0000313" key="2">
    <source>
        <dbReference type="Proteomes" id="UP001055072"/>
    </source>
</evidence>
<proteinExistence type="predicted"/>
<sequence>MGHVLRVPKFDLSALLSQQNPHIDLRVDNYETSTRNFLRAVVNYTLTAQAEITQRKNAYLHEKKRLTEKIQSHEQETNACKVRELELIAELDREREERKKAELSVVQLERQLATIREQGSQLDAEIEQKRAVVMDLQRERNRERSILDTYAARTTPELIEFETRLQCYIEGIEKDKVLVRFTHIAKTDLNREFSVVIDVSSNMYKVPTTSPALPTLPILLDELNETRDVYAFIKQVRQAFEHLVVHGR</sequence>
<name>A0ACB8U6T2_9APHY</name>
<reference evidence="1" key="1">
    <citation type="journal article" date="2021" name="Environ. Microbiol.">
        <title>Gene family expansions and transcriptome signatures uncover fungal adaptations to wood decay.</title>
        <authorList>
            <person name="Hage H."/>
            <person name="Miyauchi S."/>
            <person name="Viragh M."/>
            <person name="Drula E."/>
            <person name="Min B."/>
            <person name="Chaduli D."/>
            <person name="Navarro D."/>
            <person name="Favel A."/>
            <person name="Norest M."/>
            <person name="Lesage-Meessen L."/>
            <person name="Balint B."/>
            <person name="Merenyi Z."/>
            <person name="de Eugenio L."/>
            <person name="Morin E."/>
            <person name="Martinez A.T."/>
            <person name="Baldrian P."/>
            <person name="Stursova M."/>
            <person name="Martinez M.J."/>
            <person name="Novotny C."/>
            <person name="Magnuson J.K."/>
            <person name="Spatafora J.W."/>
            <person name="Maurice S."/>
            <person name="Pangilinan J."/>
            <person name="Andreopoulos W."/>
            <person name="LaButti K."/>
            <person name="Hundley H."/>
            <person name="Na H."/>
            <person name="Kuo A."/>
            <person name="Barry K."/>
            <person name="Lipzen A."/>
            <person name="Henrissat B."/>
            <person name="Riley R."/>
            <person name="Ahrendt S."/>
            <person name="Nagy L.G."/>
            <person name="Grigoriev I.V."/>
            <person name="Martin F."/>
            <person name="Rosso M.N."/>
        </authorList>
    </citation>
    <scope>NUCLEOTIDE SEQUENCE</scope>
    <source>
        <strain evidence="1">CBS 384.51</strain>
    </source>
</reference>
<comment type="caution">
    <text evidence="1">The sequence shown here is derived from an EMBL/GenBank/DDBJ whole genome shotgun (WGS) entry which is preliminary data.</text>
</comment>
<evidence type="ECO:0000313" key="1">
    <source>
        <dbReference type="EMBL" id="KAI0089926.1"/>
    </source>
</evidence>
<organism evidence="1 2">
    <name type="scientific">Irpex rosettiformis</name>
    <dbReference type="NCBI Taxonomy" id="378272"/>
    <lineage>
        <taxon>Eukaryota</taxon>
        <taxon>Fungi</taxon>
        <taxon>Dikarya</taxon>
        <taxon>Basidiomycota</taxon>
        <taxon>Agaricomycotina</taxon>
        <taxon>Agaricomycetes</taxon>
        <taxon>Polyporales</taxon>
        <taxon>Irpicaceae</taxon>
        <taxon>Irpex</taxon>
    </lineage>
</organism>
<keyword evidence="2" id="KW-1185">Reference proteome</keyword>